<gene>
    <name evidence="2" type="ORF">CI610_03739</name>
</gene>
<dbReference type="PANTHER" id="PTHR47456">
    <property type="entry name" value="PHD-TYPE DOMAIN-CONTAINING PROTEIN"/>
    <property type="match status" value="1"/>
</dbReference>
<dbReference type="PANTHER" id="PTHR47456:SF4">
    <property type="entry name" value="SWIM-TYPE DOMAIN-CONTAINING PROTEIN"/>
    <property type="match status" value="1"/>
</dbReference>
<name>A0A2H9T2A3_9ZZZZ</name>
<proteinExistence type="predicted"/>
<evidence type="ECO:0000313" key="2">
    <source>
        <dbReference type="EMBL" id="PJE77343.1"/>
    </source>
</evidence>
<dbReference type="InterPro" id="IPR048324">
    <property type="entry name" value="ZSWIM1-3_RNaseH-like"/>
</dbReference>
<protein>
    <recommendedName>
        <fullName evidence="1">ZSWIM1/3 RNaseH-like domain-containing protein</fullName>
    </recommendedName>
</protein>
<accession>A0A2H9T2A3</accession>
<dbReference type="Pfam" id="PF21056">
    <property type="entry name" value="ZSWIM1-3_RNaseH-like"/>
    <property type="match status" value="1"/>
</dbReference>
<feature type="domain" description="ZSWIM1/3 RNaseH-like" evidence="1">
    <location>
        <begin position="49"/>
        <end position="147"/>
    </location>
</feature>
<sequence length="154" mass="17726">MHKVRQWKDEHPDDSWTLRLSSFVKRPLNEDEEEDGSDPIMKLQDDSFLVVFQTVWQKRLLERYGKEVVFLDATYRTTKYTLPLFFLCVQTSSGYCVVGSFITEREDAASVAEALQVIRDNNPTWYPGSFMVDASEVEATAINSAFPGKLYDPI</sequence>
<evidence type="ECO:0000259" key="1">
    <source>
        <dbReference type="Pfam" id="PF21056"/>
    </source>
</evidence>
<reference evidence="2" key="1">
    <citation type="journal article" date="2017" name="Appl. Environ. Microbiol.">
        <title>Molecular characterization of an Endozoicomonas-like organism causing infection in king scallop Pecten maximus L.</title>
        <authorList>
            <person name="Cano I."/>
            <person name="van Aerle R."/>
            <person name="Ross S."/>
            <person name="Verner-Jeffreys D.W."/>
            <person name="Paley R.K."/>
            <person name="Rimmer G."/>
            <person name="Ryder D."/>
            <person name="Hooper P."/>
            <person name="Stone D."/>
            <person name="Feist S.W."/>
        </authorList>
    </citation>
    <scope>NUCLEOTIDE SEQUENCE</scope>
</reference>
<organism evidence="2">
    <name type="scientific">invertebrate metagenome</name>
    <dbReference type="NCBI Taxonomy" id="1711999"/>
    <lineage>
        <taxon>unclassified sequences</taxon>
        <taxon>metagenomes</taxon>
        <taxon>organismal metagenomes</taxon>
    </lineage>
</organism>
<dbReference type="AlphaFoldDB" id="A0A2H9T2A3"/>
<dbReference type="EMBL" id="NSIT01000738">
    <property type="protein sequence ID" value="PJE77343.1"/>
    <property type="molecule type" value="Genomic_DNA"/>
</dbReference>
<comment type="caution">
    <text evidence="2">The sequence shown here is derived from an EMBL/GenBank/DDBJ whole genome shotgun (WGS) entry which is preliminary data.</text>
</comment>